<accession>A0A127KML2</accession>
<dbReference type="RefSeq" id="YP_009301649.1">
    <property type="nucleotide sequence ID" value="NC_031235.1"/>
</dbReference>
<gene>
    <name evidence="1" type="ORF">R1080702_147</name>
</gene>
<keyword evidence="2" id="KW-1185">Reference proteome</keyword>
<organism evidence="1 2">
    <name type="scientific">Cyanophage S-RIM32</name>
    <dbReference type="NCBI Taxonomy" id="1278479"/>
    <lineage>
        <taxon>Viruses</taxon>
        <taxon>Duplodnaviria</taxon>
        <taxon>Heunggongvirae</taxon>
        <taxon>Uroviricota</taxon>
        <taxon>Caudoviricetes</taxon>
        <taxon>Pantevenvirales</taxon>
        <taxon>Kyanoviridae</taxon>
        <taxon>Bristolvirus</taxon>
        <taxon>Bristolvirus rhodeisland</taxon>
    </lineage>
</organism>
<reference evidence="1 2" key="1">
    <citation type="submission" date="2016-01" db="EMBL/GenBank/DDBJ databases">
        <title>The genomic content and context of auxiliary metabolic genes in marine cyanophages.</title>
        <authorList>
            <person name="Marston M.F."/>
            <person name="Martiny J.B.H."/>
            <person name="Crummett L.T."/>
        </authorList>
    </citation>
    <scope>NUCLEOTIDE SEQUENCE [LARGE SCALE GENOMIC DNA]</scope>
    <source>
        <strain evidence="1">RW_108_0702</strain>
    </source>
</reference>
<name>A0A127KML2_9CAUD</name>
<dbReference type="GeneID" id="29122649"/>
<sequence>MQNIGALKPREISDKKNFTFVKKTIREMYPEFTEADLKLAQDNVSDWFTNNKGHSMFDSHRHRFPNIFPDTNFRQTEEIFDTVETIKEQAPEISNEEVEAVRQYAEMGAKQVETPNGFKIQF</sequence>
<dbReference type="Proteomes" id="UP000203157">
    <property type="component" value="Segment"/>
</dbReference>
<dbReference type="KEGG" id="vg:29122649"/>
<evidence type="ECO:0000313" key="2">
    <source>
        <dbReference type="Proteomes" id="UP000203157"/>
    </source>
</evidence>
<protein>
    <submittedName>
        <fullName evidence="1">Uncharacterized protein</fullName>
    </submittedName>
</protein>
<dbReference type="EMBL" id="KU594606">
    <property type="protein sequence ID" value="AMO43156.1"/>
    <property type="molecule type" value="Genomic_DNA"/>
</dbReference>
<proteinExistence type="predicted"/>
<evidence type="ECO:0000313" key="1">
    <source>
        <dbReference type="EMBL" id="AMO43156.1"/>
    </source>
</evidence>